<dbReference type="PANTHER" id="PTHR24421:SF59">
    <property type="entry name" value="OXYGEN SENSOR HISTIDINE KINASE NREB"/>
    <property type="match status" value="1"/>
</dbReference>
<keyword evidence="4" id="KW-0812">Transmembrane</keyword>
<feature type="transmembrane region" description="Helical" evidence="4">
    <location>
        <begin position="6"/>
        <end position="26"/>
    </location>
</feature>
<dbReference type="CDD" id="cd16917">
    <property type="entry name" value="HATPase_UhpB-NarQ-NarX-like"/>
    <property type="match status" value="1"/>
</dbReference>
<dbReference type="PANTHER" id="PTHR24421">
    <property type="entry name" value="NITRATE/NITRITE SENSOR PROTEIN NARX-RELATED"/>
    <property type="match status" value="1"/>
</dbReference>
<organism evidence="7 8">
    <name type="scientific">Amycolatopsis suaedae</name>
    <dbReference type="NCBI Taxonomy" id="2510978"/>
    <lineage>
        <taxon>Bacteria</taxon>
        <taxon>Bacillati</taxon>
        <taxon>Actinomycetota</taxon>
        <taxon>Actinomycetes</taxon>
        <taxon>Pseudonocardiales</taxon>
        <taxon>Pseudonocardiaceae</taxon>
        <taxon>Amycolatopsis</taxon>
    </lineage>
</organism>
<dbReference type="EMBL" id="SFCC01000012">
    <property type="protein sequence ID" value="RZQ61407.1"/>
    <property type="molecule type" value="Genomic_DNA"/>
</dbReference>
<dbReference type="GO" id="GO:0046983">
    <property type="term" value="F:protein dimerization activity"/>
    <property type="evidence" value="ECO:0007669"/>
    <property type="project" value="InterPro"/>
</dbReference>
<evidence type="ECO:0000313" key="8">
    <source>
        <dbReference type="Proteomes" id="UP000292003"/>
    </source>
</evidence>
<keyword evidence="3" id="KW-0902">Two-component regulatory system</keyword>
<feature type="transmembrane region" description="Helical" evidence="4">
    <location>
        <begin position="38"/>
        <end position="59"/>
    </location>
</feature>
<keyword evidence="4" id="KW-0472">Membrane</keyword>
<dbReference type="InterPro" id="IPR036890">
    <property type="entry name" value="HATPase_C_sf"/>
</dbReference>
<dbReference type="InterPro" id="IPR003594">
    <property type="entry name" value="HATPase_dom"/>
</dbReference>
<name>A0A4Q7J384_9PSEU</name>
<dbReference type="GO" id="GO:0000155">
    <property type="term" value="F:phosphorelay sensor kinase activity"/>
    <property type="evidence" value="ECO:0007669"/>
    <property type="project" value="InterPro"/>
</dbReference>
<dbReference type="Gene3D" id="3.30.565.10">
    <property type="entry name" value="Histidine kinase-like ATPase, C-terminal domain"/>
    <property type="match status" value="1"/>
</dbReference>
<keyword evidence="4" id="KW-1133">Transmembrane helix</keyword>
<dbReference type="Pfam" id="PF07730">
    <property type="entry name" value="HisKA_3"/>
    <property type="match status" value="1"/>
</dbReference>
<dbReference type="AlphaFoldDB" id="A0A4Q7J384"/>
<feature type="transmembrane region" description="Helical" evidence="4">
    <location>
        <begin position="112"/>
        <end position="130"/>
    </location>
</feature>
<feature type="domain" description="Signal transduction histidine kinase subgroup 3 dimerisation and phosphoacceptor" evidence="6">
    <location>
        <begin position="189"/>
        <end position="250"/>
    </location>
</feature>
<dbReference type="InterPro" id="IPR050482">
    <property type="entry name" value="Sensor_HK_TwoCompSys"/>
</dbReference>
<feature type="transmembrane region" description="Helical" evidence="4">
    <location>
        <begin position="136"/>
        <end position="156"/>
    </location>
</feature>
<proteinExistence type="predicted"/>
<evidence type="ECO:0000256" key="4">
    <source>
        <dbReference type="SAM" id="Phobius"/>
    </source>
</evidence>
<evidence type="ECO:0000256" key="1">
    <source>
        <dbReference type="ARBA" id="ARBA00022679"/>
    </source>
</evidence>
<dbReference type="RefSeq" id="WP_130477710.1">
    <property type="nucleotide sequence ID" value="NZ_SFCC01000012.1"/>
</dbReference>
<feature type="transmembrane region" description="Helical" evidence="4">
    <location>
        <begin position="71"/>
        <end position="100"/>
    </location>
</feature>
<accession>A0A4Q7J384</accession>
<evidence type="ECO:0000259" key="5">
    <source>
        <dbReference type="Pfam" id="PF02518"/>
    </source>
</evidence>
<dbReference type="Proteomes" id="UP000292003">
    <property type="component" value="Unassembled WGS sequence"/>
</dbReference>
<dbReference type="GO" id="GO:0016020">
    <property type="term" value="C:membrane"/>
    <property type="evidence" value="ECO:0007669"/>
    <property type="project" value="InterPro"/>
</dbReference>
<dbReference type="Pfam" id="PF02518">
    <property type="entry name" value="HATPase_c"/>
    <property type="match status" value="1"/>
</dbReference>
<sequence>MRRDELWSGIFGTLVCVTVAVPVLVVQLSGGATGAAPFWLWWICFAGYATALVVCTWLVDLTSAVLVRRVFAAQVLLGAALVLLAPQVGWTPILLVYTAATSGYLVGRRTSAAIIVLHTGVVAAAVWMTSGRLVEMLLLPLLYLLLQLGVLFGVLVQLREARTRQELAGAHVELRAATALLAESTRADERLRISRELHDLIGHQLTVLALELEVAAHTASGPAAEHVTQARATARGLLGDVRAAVGELRRRSPDLRDTLRELVADLPEPTVHLRVDDTVRVDETRTAALIRCVQEVVTNAIRHAEATQLWIEITGTGGEVRFSAWDDGRGAAAIRPGNGLRGITERVEELGGRVEFAGGGGFRVLAQVPAP</sequence>
<gene>
    <name evidence="7" type="ORF">EWH70_23795</name>
</gene>
<dbReference type="Gene3D" id="1.20.5.1930">
    <property type="match status" value="1"/>
</dbReference>
<dbReference type="InterPro" id="IPR011712">
    <property type="entry name" value="Sig_transdc_His_kin_sub3_dim/P"/>
</dbReference>
<keyword evidence="8" id="KW-1185">Reference proteome</keyword>
<protein>
    <submittedName>
        <fullName evidence="7">Two-component sensor histidine kinase</fullName>
    </submittedName>
</protein>
<evidence type="ECO:0000259" key="6">
    <source>
        <dbReference type="Pfam" id="PF07730"/>
    </source>
</evidence>
<keyword evidence="1" id="KW-0808">Transferase</keyword>
<keyword evidence="2 7" id="KW-0418">Kinase</keyword>
<evidence type="ECO:0000313" key="7">
    <source>
        <dbReference type="EMBL" id="RZQ61407.1"/>
    </source>
</evidence>
<feature type="domain" description="Histidine kinase/HSP90-like ATPase" evidence="5">
    <location>
        <begin position="287"/>
        <end position="369"/>
    </location>
</feature>
<evidence type="ECO:0000256" key="2">
    <source>
        <dbReference type="ARBA" id="ARBA00022777"/>
    </source>
</evidence>
<reference evidence="7 8" key="1">
    <citation type="submission" date="2019-02" db="EMBL/GenBank/DDBJ databases">
        <title>Draft genome sequence of Amycolatopsis sp. 8-3EHSu isolated from roots of Suaeda maritima.</title>
        <authorList>
            <person name="Duangmal K."/>
            <person name="Chantavorakit T."/>
        </authorList>
    </citation>
    <scope>NUCLEOTIDE SEQUENCE [LARGE SCALE GENOMIC DNA]</scope>
    <source>
        <strain evidence="7 8">8-3EHSu</strain>
    </source>
</reference>
<comment type="caution">
    <text evidence="7">The sequence shown here is derived from an EMBL/GenBank/DDBJ whole genome shotgun (WGS) entry which is preliminary data.</text>
</comment>
<evidence type="ECO:0000256" key="3">
    <source>
        <dbReference type="ARBA" id="ARBA00023012"/>
    </source>
</evidence>
<dbReference type="OrthoDB" id="3573097at2"/>
<dbReference type="SUPFAM" id="SSF55874">
    <property type="entry name" value="ATPase domain of HSP90 chaperone/DNA topoisomerase II/histidine kinase"/>
    <property type="match status" value="1"/>
</dbReference>